<comment type="caution">
    <text evidence="1">The sequence shown here is derived from an EMBL/GenBank/DDBJ whole genome shotgun (WGS) entry which is preliminary data.</text>
</comment>
<proteinExistence type="predicted"/>
<keyword evidence="2" id="KW-1185">Reference proteome</keyword>
<organism evidence="1 2">
    <name type="scientific">Phlebia brevispora</name>
    <dbReference type="NCBI Taxonomy" id="194682"/>
    <lineage>
        <taxon>Eukaryota</taxon>
        <taxon>Fungi</taxon>
        <taxon>Dikarya</taxon>
        <taxon>Basidiomycota</taxon>
        <taxon>Agaricomycotina</taxon>
        <taxon>Agaricomycetes</taxon>
        <taxon>Polyporales</taxon>
        <taxon>Meruliaceae</taxon>
        <taxon>Phlebia</taxon>
    </lineage>
</organism>
<protein>
    <submittedName>
        <fullName evidence="1">Uncharacterized protein</fullName>
    </submittedName>
</protein>
<dbReference type="EMBL" id="JANHOG010002608">
    <property type="protein sequence ID" value="KAJ3521688.1"/>
    <property type="molecule type" value="Genomic_DNA"/>
</dbReference>
<gene>
    <name evidence="1" type="ORF">NM688_g8982</name>
</gene>
<name>A0ACC1RQ51_9APHY</name>
<evidence type="ECO:0000313" key="2">
    <source>
        <dbReference type="Proteomes" id="UP001148662"/>
    </source>
</evidence>
<accession>A0ACC1RQ51</accession>
<evidence type="ECO:0000313" key="1">
    <source>
        <dbReference type="EMBL" id="KAJ3521688.1"/>
    </source>
</evidence>
<reference evidence="1" key="1">
    <citation type="submission" date="2022-07" db="EMBL/GenBank/DDBJ databases">
        <title>Genome Sequence of Phlebia brevispora.</title>
        <authorList>
            <person name="Buettner E."/>
        </authorList>
    </citation>
    <scope>NUCLEOTIDE SEQUENCE</scope>
    <source>
        <strain evidence="1">MPL23</strain>
    </source>
</reference>
<sequence>MVEASNGRLLGIDDVLLVPPDLATVITSHPSLSYLKDILTSEIIGFFNSTANLTLFLPVDSAWEALPHYERLYLESKYAADDLTRIVNMHAVSSDSVKYSELFKKGLKLTTIDGPQLEVSYSEDSQKVTVSGSELTESDIYAANGVIHTVSSLLVPPGALQLTPEKYLLVLNCTSFVSLLHSVDLKSLINDTETHWTILAPKDDVINIAGHNDLPPAGSDELKKMLQYHFIPGKWTSKKLKDHMLLETALEEPGLDGGRQVLDVEVSESLEKDKDGEKSIRFGGAGTIGEPVPVNNTLIYFVSRPLVPPTDPLTTASPSMNLSYFLVAIFQTSLADKLKYTPRLTLLLPHNSAFERLGALVSAYLTTQSPASKLDLERVIQHHAITGVEYASNLQNGSQRTYGTLEGTDLHVVRESSKSGGKTVILTPSGGWPEMRSTLYPVNTLTQTGVIHEVSDVMIPRSVDLTVGKLVRAAKGTIMASMVTKVGLDWILNGTAPPEGSPWADMGLSSVGWTLLCPTDDAFKGINLVELYADSEAVRDIVTQHLIPMQHPSTAPKDDIFDAIKNNRPIVLDDSTTYSSLLTGVSQSLYSDVVFRDVEGEGTVVGIKGARGADGRNDWAHVVAWGRSTTGGGTGGVIQIDRLLMPYYPPWWVKYGGPVAVLVGGIFVICGFFYVVRIIWKKDVTEATYEPIGGFGQEDDET</sequence>
<dbReference type="Proteomes" id="UP001148662">
    <property type="component" value="Unassembled WGS sequence"/>
</dbReference>